<dbReference type="AlphaFoldDB" id="A0AA37FAJ8"/>
<dbReference type="EMBL" id="BMNY01000004">
    <property type="protein sequence ID" value="GGM79305.1"/>
    <property type="molecule type" value="Genomic_DNA"/>
</dbReference>
<reference evidence="1" key="2">
    <citation type="submission" date="2022-09" db="EMBL/GenBank/DDBJ databases">
        <authorList>
            <person name="Sun Q."/>
            <person name="Ohkuma M."/>
        </authorList>
    </citation>
    <scope>NUCLEOTIDE SEQUENCE</scope>
    <source>
        <strain evidence="1">JCM 13583</strain>
    </source>
</reference>
<dbReference type="InterPro" id="IPR038664">
    <property type="entry name" value="Gar1/Naf1_Cbf5-bd_sf"/>
</dbReference>
<protein>
    <recommendedName>
        <fullName evidence="3">H/ACA RNA-protein complex protein Gar1</fullName>
    </recommendedName>
</protein>
<reference evidence="1" key="1">
    <citation type="journal article" date="2014" name="Int. J. Syst. Evol. Microbiol.">
        <title>Complete genome sequence of Corynebacterium casei LMG S-19264T (=DSM 44701T), isolated from a smear-ripened cheese.</title>
        <authorList>
            <consortium name="US DOE Joint Genome Institute (JGI-PGF)"/>
            <person name="Walter F."/>
            <person name="Albersmeier A."/>
            <person name="Kalinowski J."/>
            <person name="Ruckert C."/>
        </authorList>
    </citation>
    <scope>NUCLEOTIDE SEQUENCE</scope>
    <source>
        <strain evidence="1">JCM 13583</strain>
    </source>
</reference>
<dbReference type="InterPro" id="IPR007504">
    <property type="entry name" value="H/ACA_rnp_Gar1/Naf1"/>
</dbReference>
<dbReference type="Gene3D" id="2.40.10.230">
    <property type="entry name" value="Probable tRNA pseudouridine synthase domain"/>
    <property type="match status" value="1"/>
</dbReference>
<evidence type="ECO:0000313" key="1">
    <source>
        <dbReference type="EMBL" id="GGM79305.1"/>
    </source>
</evidence>
<evidence type="ECO:0000313" key="2">
    <source>
        <dbReference type="Proteomes" id="UP000632195"/>
    </source>
</evidence>
<dbReference type="Pfam" id="PF04410">
    <property type="entry name" value="Gar1"/>
    <property type="match status" value="1"/>
</dbReference>
<evidence type="ECO:0008006" key="3">
    <source>
        <dbReference type="Google" id="ProtNLM"/>
    </source>
</evidence>
<dbReference type="GO" id="GO:0001522">
    <property type="term" value="P:pseudouridine synthesis"/>
    <property type="evidence" value="ECO:0007669"/>
    <property type="project" value="InterPro"/>
</dbReference>
<dbReference type="GO" id="GO:0042254">
    <property type="term" value="P:ribosome biogenesis"/>
    <property type="evidence" value="ECO:0007669"/>
    <property type="project" value="InterPro"/>
</dbReference>
<organism evidence="1 2">
    <name type="scientific">Thermogymnomonas acidicola</name>
    <dbReference type="NCBI Taxonomy" id="399579"/>
    <lineage>
        <taxon>Archaea</taxon>
        <taxon>Methanobacteriati</taxon>
        <taxon>Thermoplasmatota</taxon>
        <taxon>Thermoplasmata</taxon>
        <taxon>Thermoplasmatales</taxon>
        <taxon>Thermogymnomonas</taxon>
    </lineage>
</organism>
<dbReference type="Proteomes" id="UP000632195">
    <property type="component" value="Unassembled WGS sequence"/>
</dbReference>
<proteinExistence type="predicted"/>
<accession>A0AA37FAJ8</accession>
<comment type="caution">
    <text evidence="1">The sequence shown here is derived from an EMBL/GenBank/DDBJ whole genome shotgun (WGS) entry which is preliminary data.</text>
</comment>
<name>A0AA37FAJ8_9ARCH</name>
<dbReference type="InterPro" id="IPR009000">
    <property type="entry name" value="Transl_B-barrel_sf"/>
</dbReference>
<keyword evidence="2" id="KW-1185">Reference proteome</keyword>
<dbReference type="SUPFAM" id="SSF50447">
    <property type="entry name" value="Translation proteins"/>
    <property type="match status" value="1"/>
</dbReference>
<sequence length="71" mass="7982">MLMLEKCEVVSRVGQEIVVRVHNCVKMHARVFDANRREVGRVIRVFGPVASPYALVALNQQADADGLFIRC</sequence>
<gene>
    <name evidence="1" type="ORF">GCM10007108_16930</name>
</gene>